<gene>
    <name evidence="1" type="ORF">MLD38_028682</name>
</gene>
<accession>A0ACB9N3I9</accession>
<evidence type="ECO:0000313" key="1">
    <source>
        <dbReference type="EMBL" id="KAI4330392.1"/>
    </source>
</evidence>
<reference evidence="2" key="1">
    <citation type="journal article" date="2023" name="Front. Plant Sci.">
        <title>Chromosomal-level genome assembly of Melastoma candidum provides insights into trichome evolution.</title>
        <authorList>
            <person name="Zhong Y."/>
            <person name="Wu W."/>
            <person name="Sun C."/>
            <person name="Zou P."/>
            <person name="Liu Y."/>
            <person name="Dai S."/>
            <person name="Zhou R."/>
        </authorList>
    </citation>
    <scope>NUCLEOTIDE SEQUENCE [LARGE SCALE GENOMIC DNA]</scope>
</reference>
<keyword evidence="2" id="KW-1185">Reference proteome</keyword>
<evidence type="ECO:0000313" key="2">
    <source>
        <dbReference type="Proteomes" id="UP001057402"/>
    </source>
</evidence>
<dbReference type="EMBL" id="CM042887">
    <property type="protein sequence ID" value="KAI4330392.1"/>
    <property type="molecule type" value="Genomic_DNA"/>
</dbReference>
<protein>
    <submittedName>
        <fullName evidence="1">Uncharacterized protein</fullName>
    </submittedName>
</protein>
<organism evidence="1 2">
    <name type="scientific">Melastoma candidum</name>
    <dbReference type="NCBI Taxonomy" id="119954"/>
    <lineage>
        <taxon>Eukaryota</taxon>
        <taxon>Viridiplantae</taxon>
        <taxon>Streptophyta</taxon>
        <taxon>Embryophyta</taxon>
        <taxon>Tracheophyta</taxon>
        <taxon>Spermatophyta</taxon>
        <taxon>Magnoliopsida</taxon>
        <taxon>eudicotyledons</taxon>
        <taxon>Gunneridae</taxon>
        <taxon>Pentapetalae</taxon>
        <taxon>rosids</taxon>
        <taxon>malvids</taxon>
        <taxon>Myrtales</taxon>
        <taxon>Melastomataceae</taxon>
        <taxon>Melastomatoideae</taxon>
        <taxon>Melastomateae</taxon>
        <taxon>Melastoma</taxon>
    </lineage>
</organism>
<comment type="caution">
    <text evidence="1">The sequence shown here is derived from an EMBL/GenBank/DDBJ whole genome shotgun (WGS) entry which is preliminary data.</text>
</comment>
<name>A0ACB9N3I9_9MYRT</name>
<dbReference type="Proteomes" id="UP001057402">
    <property type="component" value="Chromosome 8"/>
</dbReference>
<sequence length="521" mass="58883">MFRFHHPNRLSATFLRRFGHYVSVTDNIRNGPPHFYDYANLLQRCAALDVLRKVHAQIITTGFQRNPFFLTKLIGGYFGGEEPDIDSARKVFDQMLDRDVFSWNTVIRGYASTGFPGEALYLYNLMTKTGVPANKFTFVFVLKACAVMREGTRGDVFHGMVFKLGFDRDVYVSNALLAFYCNVGEIRMSQQLFDGMSEKDIVSWNTMISGFIENGQEGEAVVFFNEMVCLHNLRPDNSTLVSILPACARTSDIRMGLWIHSYILKSGMELDSALGSGLISTYATSGHVKTAEEVFCWVRNKNLVVWDAMIWCYGMHGREEEALCMFSRMIELGLFPDGLVFLCVLSICSHAGLVKRGWEIFLRMEQYGVTKTEEHYACMVDLLGRAGLLSEALEVIESMPFPAGKDVYGALLGACRIQNNLALAEKVAEKLLLLEPDNAGRYMLLAKMYKEAGRLHDEARMRKLLSEKKIRRPVGCSLIEIGSLHHIFVVNDESHPSSQQIFETLKNLEGIMEDELVTRHG</sequence>
<proteinExistence type="predicted"/>